<comment type="caution">
    <text evidence="1">The sequence shown here is derived from an EMBL/GenBank/DDBJ whole genome shotgun (WGS) entry which is preliminary data.</text>
</comment>
<reference evidence="1" key="1">
    <citation type="submission" date="2023-06" db="EMBL/GenBank/DDBJ databases">
        <authorList>
            <person name="Delattre M."/>
        </authorList>
    </citation>
    <scope>NUCLEOTIDE SEQUENCE</scope>
    <source>
        <strain evidence="1">AF72</strain>
    </source>
</reference>
<gene>
    <name evidence="1" type="ORF">MSPICULIGERA_LOCUS10211</name>
</gene>
<proteinExistence type="predicted"/>
<name>A0AA36FXL4_9BILA</name>
<organism evidence="1 2">
    <name type="scientific">Mesorhabditis spiculigera</name>
    <dbReference type="NCBI Taxonomy" id="96644"/>
    <lineage>
        <taxon>Eukaryota</taxon>
        <taxon>Metazoa</taxon>
        <taxon>Ecdysozoa</taxon>
        <taxon>Nematoda</taxon>
        <taxon>Chromadorea</taxon>
        <taxon>Rhabditida</taxon>
        <taxon>Rhabditina</taxon>
        <taxon>Rhabditomorpha</taxon>
        <taxon>Rhabditoidea</taxon>
        <taxon>Rhabditidae</taxon>
        <taxon>Mesorhabditinae</taxon>
        <taxon>Mesorhabditis</taxon>
    </lineage>
</organism>
<keyword evidence="2" id="KW-1185">Reference proteome</keyword>
<accession>A0AA36FXL4</accession>
<dbReference type="Proteomes" id="UP001177023">
    <property type="component" value="Unassembled WGS sequence"/>
</dbReference>
<dbReference type="AlphaFoldDB" id="A0AA36FXL4"/>
<dbReference type="EMBL" id="CATQJA010002584">
    <property type="protein sequence ID" value="CAJ0571813.1"/>
    <property type="molecule type" value="Genomic_DNA"/>
</dbReference>
<evidence type="ECO:0000313" key="2">
    <source>
        <dbReference type="Proteomes" id="UP001177023"/>
    </source>
</evidence>
<feature type="non-terminal residue" evidence="1">
    <location>
        <position position="1"/>
    </location>
</feature>
<evidence type="ECO:0000313" key="1">
    <source>
        <dbReference type="EMBL" id="CAJ0571813.1"/>
    </source>
</evidence>
<sequence>MLLLLLIVLPAVLATSDLKLGYGCDKASCEFSIDIAEALASYVDQNDFKTRFDAIATALNDIADKETKIDVALADFVKNFTSTYATVQPVAEAFAAKVESLKDAFGSTGDDSDQLVVDAAQAVVDARCFYSNKDEPWKCVATPTTAAPAY</sequence>
<protein>
    <submittedName>
        <fullName evidence="1">Uncharacterized protein</fullName>
    </submittedName>
</protein>